<evidence type="ECO:0000256" key="4">
    <source>
        <dbReference type="ARBA" id="ARBA00016891"/>
    </source>
</evidence>
<sequence length="374" mass="40728">MSETQRTFKKLCLIGCGLIGGSVALALKSTRQIEHVVGLDIHLDSLHIALERGVIDEIGTSLKSALWQADLVVLATPISETVAILEEISKFETQLAQEAIITDVAGIKANVVDAAAELFTHAVFIGGHPMAGSEKSGVSAANALLLENAVYVLTPSVKTPQDRLHELTKLLQATGARVKWLSPHLHDRVVAAISHVPHVIAALLVNQVQKRASTEPLYVELAAGGFRDITRIASSDPKLWRDTSLENHREIIPLLDEWIEQISSLKQLIEQREAAQIESLFANARTFRDALPVKSTGAIRAVFSLMVIVPDIPGLIGRIATLLGESSISIRNIGILESREGDDGQLLLQFDTADFADRAEDILRKHNYQVIAQQ</sequence>
<dbReference type="Proteomes" id="UP000245380">
    <property type="component" value="Unassembled WGS sequence"/>
</dbReference>
<organism evidence="13 14">
    <name type="scientific">Sulfoacidibacillus thermotolerans</name>
    <name type="common">Acidibacillus sulfuroxidans</name>
    <dbReference type="NCBI Taxonomy" id="1765684"/>
    <lineage>
        <taxon>Bacteria</taxon>
        <taxon>Bacillati</taxon>
        <taxon>Bacillota</taxon>
        <taxon>Bacilli</taxon>
        <taxon>Bacillales</taxon>
        <taxon>Alicyclobacillaceae</taxon>
        <taxon>Sulfoacidibacillus</taxon>
    </lineage>
</organism>
<dbReference type="GO" id="GO:0070403">
    <property type="term" value="F:NAD+ binding"/>
    <property type="evidence" value="ECO:0007669"/>
    <property type="project" value="InterPro"/>
</dbReference>
<dbReference type="PANTHER" id="PTHR21363">
    <property type="entry name" value="PREPHENATE DEHYDROGENASE"/>
    <property type="match status" value="1"/>
</dbReference>
<dbReference type="SUPFAM" id="SSF51735">
    <property type="entry name" value="NAD(P)-binding Rossmann-fold domains"/>
    <property type="match status" value="1"/>
</dbReference>
<dbReference type="FunFam" id="1.10.3660.10:FF:000003">
    <property type="entry name" value="Prephenate dehydrogenase"/>
    <property type="match status" value="1"/>
</dbReference>
<comment type="catalytic activity">
    <reaction evidence="10">
        <text>prephenate + NAD(+) = 3-(4-hydroxyphenyl)pyruvate + CO2 + NADH</text>
        <dbReference type="Rhea" id="RHEA:13869"/>
        <dbReference type="ChEBI" id="CHEBI:16526"/>
        <dbReference type="ChEBI" id="CHEBI:29934"/>
        <dbReference type="ChEBI" id="CHEBI:36242"/>
        <dbReference type="ChEBI" id="CHEBI:57540"/>
        <dbReference type="ChEBI" id="CHEBI:57945"/>
        <dbReference type="EC" id="1.3.1.12"/>
    </reaction>
</comment>
<dbReference type="AlphaFoldDB" id="A0A2U3D700"/>
<name>A0A2U3D700_SULT2</name>
<dbReference type="PROSITE" id="PS51671">
    <property type="entry name" value="ACT"/>
    <property type="match status" value="1"/>
</dbReference>
<dbReference type="PROSITE" id="PS51176">
    <property type="entry name" value="PDH_ADH"/>
    <property type="match status" value="1"/>
</dbReference>
<evidence type="ECO:0000256" key="2">
    <source>
        <dbReference type="ARBA" id="ARBA00007964"/>
    </source>
</evidence>
<dbReference type="FunFam" id="3.40.50.720:FF:000208">
    <property type="entry name" value="Prephenate dehydrogenase"/>
    <property type="match status" value="1"/>
</dbReference>
<reference evidence="13 14" key="1">
    <citation type="submission" date="2016-11" db="EMBL/GenBank/DDBJ databases">
        <title>Comparative genomics of Acidibacillus ferroxidans species.</title>
        <authorList>
            <person name="Oliveira G."/>
            <person name="Nunes G."/>
            <person name="Oliveira R."/>
            <person name="Araujo F."/>
            <person name="Salim A."/>
            <person name="Scholte L."/>
            <person name="Morais D."/>
            <person name="Nancucheo I."/>
            <person name="Johnson D.B."/>
            <person name="Grail B."/>
            <person name="Bittencourt J."/>
            <person name="Valadares R."/>
        </authorList>
    </citation>
    <scope>NUCLEOTIDE SEQUENCE [LARGE SCALE GENOMIC DNA]</scope>
    <source>
        <strain evidence="13 14">Y002</strain>
    </source>
</reference>
<dbReference type="RefSeq" id="WP_245926357.1">
    <property type="nucleotide sequence ID" value="NZ_MPDK01000019.1"/>
</dbReference>
<proteinExistence type="inferred from homology"/>
<feature type="domain" description="Prephenate/arogenate dehydrogenase" evidence="11">
    <location>
        <begin position="9"/>
        <end position="299"/>
    </location>
</feature>
<dbReference type="Pfam" id="PF02153">
    <property type="entry name" value="PDH_N"/>
    <property type="match status" value="1"/>
</dbReference>
<dbReference type="InterPro" id="IPR050812">
    <property type="entry name" value="Preph/Arog_dehydrog"/>
</dbReference>
<dbReference type="GO" id="GO:0004665">
    <property type="term" value="F:prephenate dehydrogenase (NADP+) activity"/>
    <property type="evidence" value="ECO:0007669"/>
    <property type="project" value="InterPro"/>
</dbReference>
<keyword evidence="14" id="KW-1185">Reference proteome</keyword>
<protein>
    <recommendedName>
        <fullName evidence="4">Prephenate dehydrogenase</fullName>
        <ecNumber evidence="3">1.3.1.12</ecNumber>
    </recommendedName>
</protein>
<dbReference type="Gene3D" id="1.10.3660.10">
    <property type="entry name" value="6-phosphogluconate dehydrogenase C-terminal like domain"/>
    <property type="match status" value="1"/>
</dbReference>
<evidence type="ECO:0000256" key="7">
    <source>
        <dbReference type="ARBA" id="ARBA00023002"/>
    </source>
</evidence>
<evidence type="ECO:0000259" key="11">
    <source>
        <dbReference type="PROSITE" id="PS51176"/>
    </source>
</evidence>
<evidence type="ECO:0000313" key="14">
    <source>
        <dbReference type="Proteomes" id="UP000245380"/>
    </source>
</evidence>
<evidence type="ECO:0000256" key="6">
    <source>
        <dbReference type="ARBA" id="ARBA00022605"/>
    </source>
</evidence>
<dbReference type="GO" id="GO:0008977">
    <property type="term" value="F:prephenate dehydrogenase (NAD+) activity"/>
    <property type="evidence" value="ECO:0007669"/>
    <property type="project" value="UniProtKB-EC"/>
</dbReference>
<evidence type="ECO:0000256" key="10">
    <source>
        <dbReference type="ARBA" id="ARBA00049260"/>
    </source>
</evidence>
<keyword evidence="8" id="KW-0520">NAD</keyword>
<evidence type="ECO:0000256" key="5">
    <source>
        <dbReference type="ARBA" id="ARBA00022498"/>
    </source>
</evidence>
<gene>
    <name evidence="13" type="ORF">BM613_10425</name>
</gene>
<dbReference type="InterPro" id="IPR045865">
    <property type="entry name" value="ACT-like_dom_sf"/>
</dbReference>
<dbReference type="InterPro" id="IPR002912">
    <property type="entry name" value="ACT_dom"/>
</dbReference>
<dbReference type="SUPFAM" id="SSF48179">
    <property type="entry name" value="6-phosphogluconate dehydrogenase C-terminal domain-like"/>
    <property type="match status" value="1"/>
</dbReference>
<dbReference type="Gene3D" id="3.40.50.720">
    <property type="entry name" value="NAD(P)-binding Rossmann-like Domain"/>
    <property type="match status" value="1"/>
</dbReference>
<dbReference type="GO" id="GO:0006571">
    <property type="term" value="P:tyrosine biosynthetic process"/>
    <property type="evidence" value="ECO:0007669"/>
    <property type="project" value="UniProtKB-UniPathway"/>
</dbReference>
<dbReference type="EMBL" id="MPDK01000019">
    <property type="protein sequence ID" value="PWI57059.1"/>
    <property type="molecule type" value="Genomic_DNA"/>
</dbReference>
<dbReference type="PANTHER" id="PTHR21363:SF0">
    <property type="entry name" value="PREPHENATE DEHYDROGENASE [NADP(+)]"/>
    <property type="match status" value="1"/>
</dbReference>
<dbReference type="EC" id="1.3.1.12" evidence="3"/>
<dbReference type="InterPro" id="IPR036291">
    <property type="entry name" value="NAD(P)-bd_dom_sf"/>
</dbReference>
<dbReference type="InterPro" id="IPR003099">
    <property type="entry name" value="Prephen_DH"/>
</dbReference>
<comment type="pathway">
    <text evidence="1">Amino-acid biosynthesis; L-tyrosine biosynthesis; (4-hydroxyphenyl)pyruvate from prephenate (NAD(+) route): step 1/1.</text>
</comment>
<dbReference type="Pfam" id="PF20463">
    <property type="entry name" value="PDH_C"/>
    <property type="match status" value="1"/>
</dbReference>
<comment type="similarity">
    <text evidence="2">Belongs to the prephenate/arogenate dehydrogenase family.</text>
</comment>
<evidence type="ECO:0000256" key="8">
    <source>
        <dbReference type="ARBA" id="ARBA00023027"/>
    </source>
</evidence>
<evidence type="ECO:0000259" key="12">
    <source>
        <dbReference type="PROSITE" id="PS51671"/>
    </source>
</evidence>
<dbReference type="InterPro" id="IPR046825">
    <property type="entry name" value="PDH_C"/>
</dbReference>
<dbReference type="Gene3D" id="3.30.70.260">
    <property type="match status" value="1"/>
</dbReference>
<dbReference type="SUPFAM" id="SSF55021">
    <property type="entry name" value="ACT-like"/>
    <property type="match status" value="1"/>
</dbReference>
<evidence type="ECO:0000313" key="13">
    <source>
        <dbReference type="EMBL" id="PWI57059.1"/>
    </source>
</evidence>
<dbReference type="InterPro" id="IPR008927">
    <property type="entry name" value="6-PGluconate_DH-like_C_sf"/>
</dbReference>
<accession>A0A2U3D700</accession>
<keyword evidence="7" id="KW-0560">Oxidoreductase</keyword>
<dbReference type="UniPathway" id="UPA00122">
    <property type="reaction ID" value="UER00961"/>
</dbReference>
<comment type="caution">
    <text evidence="13">The sequence shown here is derived from an EMBL/GenBank/DDBJ whole genome shotgun (WGS) entry which is preliminary data.</text>
</comment>
<feature type="domain" description="ACT" evidence="12">
    <location>
        <begin position="304"/>
        <end position="374"/>
    </location>
</feature>
<evidence type="ECO:0000256" key="3">
    <source>
        <dbReference type="ARBA" id="ARBA00012068"/>
    </source>
</evidence>
<dbReference type="InterPro" id="IPR046826">
    <property type="entry name" value="PDH_N"/>
</dbReference>
<evidence type="ECO:0000256" key="1">
    <source>
        <dbReference type="ARBA" id="ARBA00005067"/>
    </source>
</evidence>
<keyword evidence="9" id="KW-0057">Aromatic amino acid biosynthesis</keyword>
<keyword evidence="6" id="KW-0028">Amino-acid biosynthesis</keyword>
<evidence type="ECO:0000256" key="9">
    <source>
        <dbReference type="ARBA" id="ARBA00023141"/>
    </source>
</evidence>
<keyword evidence="5" id="KW-0827">Tyrosine biosynthesis</keyword>